<sequence>MNSLPSNDPSILDVATELRRYDEACAELLSLLRRQKRTRQEDHLCINGYAELKRQLKRDSAHGTISGVKRSMSDAERFFFEYAVRHAAQALKPAINYSRVIKTWTSAVSNAKSEIKYKLQDLEKKHPGA</sequence>
<gene>
    <name evidence="1" type="ORF">VZ068_01065</name>
</gene>
<proteinExistence type="predicted"/>
<accession>A0AAU7PAD1</accession>
<dbReference type="EMBL" id="CP144460">
    <property type="protein sequence ID" value="XBS38163.1"/>
    <property type="molecule type" value="Genomic_DNA"/>
</dbReference>
<dbReference type="AlphaFoldDB" id="A0AAU7PAD1"/>
<organism evidence="1">
    <name type="scientific">Xanthomonas sp. 10-10</name>
    <dbReference type="NCBI Taxonomy" id="3115848"/>
    <lineage>
        <taxon>Bacteria</taxon>
        <taxon>Pseudomonadati</taxon>
        <taxon>Pseudomonadota</taxon>
        <taxon>Gammaproteobacteria</taxon>
        <taxon>Lysobacterales</taxon>
        <taxon>Lysobacteraceae</taxon>
        <taxon>Xanthomonas</taxon>
    </lineage>
</organism>
<protein>
    <submittedName>
        <fullName evidence="1">Uncharacterized protein</fullName>
    </submittedName>
</protein>
<evidence type="ECO:0000313" key="1">
    <source>
        <dbReference type="EMBL" id="XBS38163.1"/>
    </source>
</evidence>
<reference evidence="1" key="1">
    <citation type="submission" date="2024-02" db="EMBL/GenBank/DDBJ databases">
        <title>Complete genome sequence of Xanthomonas sp. 10-10.</title>
        <authorList>
            <person name="Biessy A."/>
            <person name="Ciotola M."/>
            <person name="Cadieux M."/>
            <person name="Soufiane B."/>
            <person name="Laforest M."/>
            <person name="Filion M."/>
        </authorList>
    </citation>
    <scope>NUCLEOTIDE SEQUENCE</scope>
    <source>
        <strain evidence="1">10-10</strain>
    </source>
</reference>
<dbReference type="RefSeq" id="WP_349656623.1">
    <property type="nucleotide sequence ID" value="NZ_CP144460.1"/>
</dbReference>
<name>A0AAU7PAD1_9XANT</name>